<reference evidence="1 2" key="1">
    <citation type="submission" date="2019-05" db="EMBL/GenBank/DDBJ databases">
        <title>Another draft genome of Portunus trituberculatus and its Hox gene families provides insights of decapod evolution.</title>
        <authorList>
            <person name="Jeong J.-H."/>
            <person name="Song I."/>
            <person name="Kim S."/>
            <person name="Choi T."/>
            <person name="Kim D."/>
            <person name="Ryu S."/>
            <person name="Kim W."/>
        </authorList>
    </citation>
    <scope>NUCLEOTIDE SEQUENCE [LARGE SCALE GENOMIC DNA]</scope>
    <source>
        <tissue evidence="1">Muscle</tissue>
    </source>
</reference>
<dbReference type="AlphaFoldDB" id="A0A5B7IML3"/>
<keyword evidence="2" id="KW-1185">Reference proteome</keyword>
<evidence type="ECO:0000313" key="1">
    <source>
        <dbReference type="EMBL" id="MPC82947.1"/>
    </source>
</evidence>
<organism evidence="1 2">
    <name type="scientific">Portunus trituberculatus</name>
    <name type="common">Swimming crab</name>
    <name type="synonym">Neptunus trituberculatus</name>
    <dbReference type="NCBI Taxonomy" id="210409"/>
    <lineage>
        <taxon>Eukaryota</taxon>
        <taxon>Metazoa</taxon>
        <taxon>Ecdysozoa</taxon>
        <taxon>Arthropoda</taxon>
        <taxon>Crustacea</taxon>
        <taxon>Multicrustacea</taxon>
        <taxon>Malacostraca</taxon>
        <taxon>Eumalacostraca</taxon>
        <taxon>Eucarida</taxon>
        <taxon>Decapoda</taxon>
        <taxon>Pleocyemata</taxon>
        <taxon>Brachyura</taxon>
        <taxon>Eubrachyura</taxon>
        <taxon>Portunoidea</taxon>
        <taxon>Portunidae</taxon>
        <taxon>Portuninae</taxon>
        <taxon>Portunus</taxon>
    </lineage>
</organism>
<protein>
    <submittedName>
        <fullName evidence="1">Uncharacterized protein</fullName>
    </submittedName>
</protein>
<dbReference type="EMBL" id="VSRR010061133">
    <property type="protein sequence ID" value="MPC82947.1"/>
    <property type="molecule type" value="Genomic_DNA"/>
</dbReference>
<accession>A0A5B7IML3</accession>
<name>A0A5B7IML3_PORTR</name>
<evidence type="ECO:0000313" key="2">
    <source>
        <dbReference type="Proteomes" id="UP000324222"/>
    </source>
</evidence>
<proteinExistence type="predicted"/>
<comment type="caution">
    <text evidence="1">The sequence shown here is derived from an EMBL/GenBank/DDBJ whole genome shotgun (WGS) entry which is preliminary data.</text>
</comment>
<gene>
    <name evidence="1" type="ORF">E2C01_077636</name>
</gene>
<dbReference type="Proteomes" id="UP000324222">
    <property type="component" value="Unassembled WGS sequence"/>
</dbReference>
<sequence>MSSAVPFSPTQVTRARRVIRFAARTGTGAPGFATSVTGTMTVATALMRTPCSVT</sequence>